<feature type="compositionally biased region" description="Basic residues" evidence="1">
    <location>
        <begin position="1"/>
        <end position="17"/>
    </location>
</feature>
<feature type="compositionally biased region" description="Low complexity" evidence="1">
    <location>
        <begin position="105"/>
        <end position="121"/>
    </location>
</feature>
<evidence type="ECO:0000313" key="3">
    <source>
        <dbReference type="Proteomes" id="UP000016935"/>
    </source>
</evidence>
<dbReference type="Proteomes" id="UP000016935">
    <property type="component" value="Unassembled WGS sequence"/>
</dbReference>
<proteinExistence type="predicted"/>
<feature type="compositionally biased region" description="Low complexity" evidence="1">
    <location>
        <begin position="23"/>
        <end position="50"/>
    </location>
</feature>
<dbReference type="EMBL" id="KB908481">
    <property type="protein sequence ID" value="EOA91652.1"/>
    <property type="molecule type" value="Genomic_DNA"/>
</dbReference>
<reference evidence="2 3" key="1">
    <citation type="journal article" date="2012" name="PLoS Pathog.">
        <title>Diverse lifestyles and strategies of plant pathogenesis encoded in the genomes of eighteen Dothideomycetes fungi.</title>
        <authorList>
            <person name="Ohm R.A."/>
            <person name="Feau N."/>
            <person name="Henrissat B."/>
            <person name="Schoch C.L."/>
            <person name="Horwitz B.A."/>
            <person name="Barry K.W."/>
            <person name="Condon B.J."/>
            <person name="Copeland A.C."/>
            <person name="Dhillon B."/>
            <person name="Glaser F."/>
            <person name="Hesse C.N."/>
            <person name="Kosti I."/>
            <person name="LaButti K."/>
            <person name="Lindquist E.A."/>
            <person name="Lucas S."/>
            <person name="Salamov A.A."/>
            <person name="Bradshaw R.E."/>
            <person name="Ciuffetti L."/>
            <person name="Hamelin R.C."/>
            <person name="Kema G.H.J."/>
            <person name="Lawrence C."/>
            <person name="Scott J.A."/>
            <person name="Spatafora J.W."/>
            <person name="Turgeon B.G."/>
            <person name="de Wit P.J.G.M."/>
            <person name="Zhong S."/>
            <person name="Goodwin S.B."/>
            <person name="Grigoriev I.V."/>
        </authorList>
    </citation>
    <scope>NUCLEOTIDE SEQUENCE [LARGE SCALE GENOMIC DNA]</scope>
    <source>
        <strain evidence="3">28A</strain>
    </source>
</reference>
<feature type="region of interest" description="Disordered" evidence="1">
    <location>
        <begin position="79"/>
        <end position="162"/>
    </location>
</feature>
<sequence length="223" mass="24378">MAPRAQHKHHSTARPGRHRDYLNARNGAGVAANRSSALASASSAAATAAALKKLDERERGGGAERSMGMHVDAMVHDGYDYGNASEKSKNEGKDKGKGNASPRYASSSSSSPFFPTTTTASNIFSNNHNNNNKDEDANKDKDADADDDEEEDEHVPNNKRSIMVVPPKPLLAKRAKKPTSIIKRAFTNEKLRAIMANKPWPRERKKAGAEKPVLKMGVRREYK</sequence>
<organism evidence="2 3">
    <name type="scientific">Exserohilum turcicum (strain 28A)</name>
    <name type="common">Northern leaf blight fungus</name>
    <name type="synonym">Setosphaeria turcica</name>
    <dbReference type="NCBI Taxonomy" id="671987"/>
    <lineage>
        <taxon>Eukaryota</taxon>
        <taxon>Fungi</taxon>
        <taxon>Dikarya</taxon>
        <taxon>Ascomycota</taxon>
        <taxon>Pezizomycotina</taxon>
        <taxon>Dothideomycetes</taxon>
        <taxon>Pleosporomycetidae</taxon>
        <taxon>Pleosporales</taxon>
        <taxon>Pleosporineae</taxon>
        <taxon>Pleosporaceae</taxon>
        <taxon>Exserohilum</taxon>
    </lineage>
</organism>
<feature type="compositionally biased region" description="Basic and acidic residues" evidence="1">
    <location>
        <begin position="86"/>
        <end position="97"/>
    </location>
</feature>
<dbReference type="RefSeq" id="XP_008020198.1">
    <property type="nucleotide sequence ID" value="XM_008022007.1"/>
</dbReference>
<evidence type="ECO:0000256" key="1">
    <source>
        <dbReference type="SAM" id="MobiDB-lite"/>
    </source>
</evidence>
<feature type="compositionally biased region" description="Acidic residues" evidence="1">
    <location>
        <begin position="143"/>
        <end position="153"/>
    </location>
</feature>
<feature type="compositionally biased region" description="Basic and acidic residues" evidence="1">
    <location>
        <begin position="131"/>
        <end position="142"/>
    </location>
</feature>
<evidence type="ECO:0000313" key="2">
    <source>
        <dbReference type="EMBL" id="EOA91652.1"/>
    </source>
</evidence>
<dbReference type="OrthoDB" id="3695701at2759"/>
<keyword evidence="3" id="KW-1185">Reference proteome</keyword>
<gene>
    <name evidence="2" type="ORF">SETTUDRAFT_30173</name>
</gene>
<reference evidence="2 3" key="2">
    <citation type="journal article" date="2013" name="PLoS Genet.">
        <title>Comparative genome structure, secondary metabolite, and effector coding capacity across Cochliobolus pathogens.</title>
        <authorList>
            <person name="Condon B.J."/>
            <person name="Leng Y."/>
            <person name="Wu D."/>
            <person name="Bushley K.E."/>
            <person name="Ohm R.A."/>
            <person name="Otillar R."/>
            <person name="Martin J."/>
            <person name="Schackwitz W."/>
            <person name="Grimwood J."/>
            <person name="MohdZainudin N."/>
            <person name="Xue C."/>
            <person name="Wang R."/>
            <person name="Manning V.A."/>
            <person name="Dhillon B."/>
            <person name="Tu Z.J."/>
            <person name="Steffenson B.J."/>
            <person name="Salamov A."/>
            <person name="Sun H."/>
            <person name="Lowry S."/>
            <person name="LaButti K."/>
            <person name="Han J."/>
            <person name="Copeland A."/>
            <person name="Lindquist E."/>
            <person name="Barry K."/>
            <person name="Schmutz J."/>
            <person name="Baker S.E."/>
            <person name="Ciuffetti L.M."/>
            <person name="Grigoriev I.V."/>
            <person name="Zhong S."/>
            <person name="Turgeon B.G."/>
        </authorList>
    </citation>
    <scope>NUCLEOTIDE SEQUENCE [LARGE SCALE GENOMIC DNA]</scope>
    <source>
        <strain evidence="3">28A</strain>
    </source>
</reference>
<feature type="compositionally biased region" description="Basic and acidic residues" evidence="1">
    <location>
        <begin position="200"/>
        <end position="223"/>
    </location>
</feature>
<name>R0KV95_EXST2</name>
<accession>R0KV95</accession>
<feature type="region of interest" description="Disordered" evidence="1">
    <location>
        <begin position="1"/>
        <end position="50"/>
    </location>
</feature>
<dbReference type="AlphaFoldDB" id="R0KV95"/>
<protein>
    <submittedName>
        <fullName evidence="2">Uncharacterized protein</fullName>
    </submittedName>
</protein>
<feature type="region of interest" description="Disordered" evidence="1">
    <location>
        <begin position="197"/>
        <end position="223"/>
    </location>
</feature>
<dbReference type="HOGENOM" id="CLU_1261402_0_0_1"/>
<dbReference type="GeneID" id="19403406"/>